<dbReference type="Pfam" id="PF00535">
    <property type="entry name" value="Glycos_transf_2"/>
    <property type="match status" value="1"/>
</dbReference>
<dbReference type="PANTHER" id="PTHR22916">
    <property type="entry name" value="GLYCOSYLTRANSFERASE"/>
    <property type="match status" value="1"/>
</dbReference>
<dbReference type="AlphaFoldDB" id="A0A5N3D761"/>
<gene>
    <name evidence="2" type="ORF">F7F11_04985</name>
</gene>
<dbReference type="Gene3D" id="3.90.550.10">
    <property type="entry name" value="Spore Coat Polysaccharide Biosynthesis Protein SpsA, Chain A"/>
    <property type="match status" value="1"/>
</dbReference>
<dbReference type="PANTHER" id="PTHR22916:SF3">
    <property type="entry name" value="UDP-GLCNAC:BETAGAL BETA-1,3-N-ACETYLGLUCOSAMINYLTRANSFERASE-LIKE PROTEIN 1"/>
    <property type="match status" value="1"/>
</dbReference>
<sequence>MDLFFGYNYFVDGFEKEMEKLVSVLITSYNRPLLLRRAILSVFNQTYSKIELIVVDDNSSYEVDLIVKELQEVATPNIKNFIYKKNPRNMGANFSRNRGLKHAKGFFITGLDDDDYFKEDRLQILVNHYNKEFSFICDNYIIVTGTNNHARFQRECIIDLQSILKENEAGNQILVERERLLSVGGFSIDFKRLQDQDVWTKLIQVYGSARRLNANTYYMDISHEGVRITKNIKDYVAYRKYYFKYKNIMYNDTKNYNLFRLMMLRCLKIKIIFSFIAKKQYWTLFATKLLLKRAFPGIIYLKQKVYENHFKKRVR</sequence>
<dbReference type="InterPro" id="IPR029044">
    <property type="entry name" value="Nucleotide-diphossugar_trans"/>
</dbReference>
<evidence type="ECO:0000313" key="3">
    <source>
        <dbReference type="Proteomes" id="UP000327073"/>
    </source>
</evidence>
<keyword evidence="2" id="KW-0808">Transferase</keyword>
<dbReference type="EMBL" id="VZEL01000004">
    <property type="protein sequence ID" value="KAB0125856.1"/>
    <property type="molecule type" value="Genomic_DNA"/>
</dbReference>
<dbReference type="Proteomes" id="UP000327073">
    <property type="component" value="Unassembled WGS sequence"/>
</dbReference>
<comment type="caution">
    <text evidence="2">The sequence shown here is derived from an EMBL/GenBank/DDBJ whole genome shotgun (WGS) entry which is preliminary data.</text>
</comment>
<reference evidence="2 3" key="1">
    <citation type="submission" date="2019-03" db="EMBL/GenBank/DDBJ databases">
        <title>Whole Genome Sequencing of Shiga-Toxin Escherichia coli Strains from Nebraska.</title>
        <authorList>
            <person name="Abdalhamid B."/>
            <person name="Mccutchen E.L."/>
            <person name="Bouska A.C."/>
            <person name="Hinrichs S.H."/>
            <person name="Iwen P.C."/>
        </authorList>
    </citation>
    <scope>NUCLEOTIDE SEQUENCE [LARGE SCALE GENOMIC DNA]</scope>
    <source>
        <strain evidence="2 3">STEC_170836</strain>
    </source>
</reference>
<dbReference type="SUPFAM" id="SSF53448">
    <property type="entry name" value="Nucleotide-diphospho-sugar transferases"/>
    <property type="match status" value="1"/>
</dbReference>
<organism evidence="2 3">
    <name type="scientific">Escherichia coli</name>
    <dbReference type="NCBI Taxonomy" id="562"/>
    <lineage>
        <taxon>Bacteria</taxon>
        <taxon>Pseudomonadati</taxon>
        <taxon>Pseudomonadota</taxon>
        <taxon>Gammaproteobacteria</taxon>
        <taxon>Enterobacterales</taxon>
        <taxon>Enterobacteriaceae</taxon>
        <taxon>Escherichia</taxon>
    </lineage>
</organism>
<accession>A0A5N3D761</accession>
<proteinExistence type="predicted"/>
<dbReference type="CDD" id="cd00761">
    <property type="entry name" value="Glyco_tranf_GTA_type"/>
    <property type="match status" value="1"/>
</dbReference>
<feature type="domain" description="Glycosyltransferase 2-like" evidence="1">
    <location>
        <begin position="23"/>
        <end position="155"/>
    </location>
</feature>
<name>A0A5N3D761_ECOLX</name>
<protein>
    <submittedName>
        <fullName evidence="2">Glycosyltransferase</fullName>
    </submittedName>
</protein>
<evidence type="ECO:0000313" key="2">
    <source>
        <dbReference type="EMBL" id="KAB0125856.1"/>
    </source>
</evidence>
<evidence type="ECO:0000259" key="1">
    <source>
        <dbReference type="Pfam" id="PF00535"/>
    </source>
</evidence>
<dbReference type="GO" id="GO:0016758">
    <property type="term" value="F:hexosyltransferase activity"/>
    <property type="evidence" value="ECO:0007669"/>
    <property type="project" value="UniProtKB-ARBA"/>
</dbReference>
<dbReference type="InterPro" id="IPR001173">
    <property type="entry name" value="Glyco_trans_2-like"/>
</dbReference>